<keyword evidence="1" id="KW-0489">Methyltransferase</keyword>
<dbReference type="Proteomes" id="UP000700706">
    <property type="component" value="Unassembled WGS sequence"/>
</dbReference>
<keyword evidence="1" id="KW-0808">Transferase</keyword>
<dbReference type="EMBL" id="JAEKLZ010000224">
    <property type="protein sequence ID" value="MBW8726596.1"/>
    <property type="molecule type" value="Genomic_DNA"/>
</dbReference>
<dbReference type="Gene3D" id="3.40.50.150">
    <property type="entry name" value="Vaccinia Virus protein VP39"/>
    <property type="match status" value="1"/>
</dbReference>
<name>A0A952FLK7_9PROT</name>
<proteinExistence type="predicted"/>
<sequence>MTDKPLSDADRPEALAQRVYRRHTGALKSLGLADTFDYIWRNNVWGAEESRSGLGSGLDGTAQLRAAIPALLRELGATSLLDLPCGDFGWMSRVDLDGIAYTGGDIVADLVAKNIMRYGETGRRRFRRIDLTRDALPKADVVLCRDCLVHLSAESIGAAFANLRRSGATWLLTTTFLELQGNRAIADGDWRPLNLQRPPFGLPAPHRVIVEGCTEEGGAYRDKALGLWRIAELPVPHHGDARSAP</sequence>
<organism evidence="1 2">
    <name type="scientific">Inquilinus limosus</name>
    <dbReference type="NCBI Taxonomy" id="171674"/>
    <lineage>
        <taxon>Bacteria</taxon>
        <taxon>Pseudomonadati</taxon>
        <taxon>Pseudomonadota</taxon>
        <taxon>Alphaproteobacteria</taxon>
        <taxon>Rhodospirillales</taxon>
        <taxon>Rhodospirillaceae</taxon>
        <taxon>Inquilinus</taxon>
    </lineage>
</organism>
<dbReference type="AlphaFoldDB" id="A0A952FLK7"/>
<dbReference type="GO" id="GO:0008168">
    <property type="term" value="F:methyltransferase activity"/>
    <property type="evidence" value="ECO:0007669"/>
    <property type="project" value="UniProtKB-KW"/>
</dbReference>
<comment type="caution">
    <text evidence="1">The sequence shown here is derived from an EMBL/GenBank/DDBJ whole genome shotgun (WGS) entry which is preliminary data.</text>
</comment>
<evidence type="ECO:0000313" key="1">
    <source>
        <dbReference type="EMBL" id="MBW8726596.1"/>
    </source>
</evidence>
<dbReference type="InterPro" id="IPR029063">
    <property type="entry name" value="SAM-dependent_MTases_sf"/>
</dbReference>
<gene>
    <name evidence="1" type="ORF">JF625_15770</name>
</gene>
<accession>A0A952FLK7</accession>
<dbReference type="GO" id="GO:0032259">
    <property type="term" value="P:methylation"/>
    <property type="evidence" value="ECO:0007669"/>
    <property type="project" value="UniProtKB-KW"/>
</dbReference>
<evidence type="ECO:0000313" key="2">
    <source>
        <dbReference type="Proteomes" id="UP000700706"/>
    </source>
</evidence>
<reference evidence="1" key="1">
    <citation type="submission" date="2020-06" db="EMBL/GenBank/DDBJ databases">
        <title>Stable isotope informed genome-resolved metagenomics uncovers potential trophic interactions in rhizosphere soil.</title>
        <authorList>
            <person name="Starr E.P."/>
            <person name="Shi S."/>
            <person name="Blazewicz S.J."/>
            <person name="Koch B.J."/>
            <person name="Probst A.J."/>
            <person name="Hungate B.A."/>
            <person name="Pett-Ridge J."/>
            <person name="Firestone M.K."/>
            <person name="Banfield J.F."/>
        </authorList>
    </citation>
    <scope>NUCLEOTIDE SEQUENCE</scope>
    <source>
        <strain evidence="1">YM_69_17</strain>
    </source>
</reference>
<protein>
    <submittedName>
        <fullName evidence="1">Class I SAM-dependent methyltransferase</fullName>
    </submittedName>
</protein>
<dbReference type="SUPFAM" id="SSF53335">
    <property type="entry name" value="S-adenosyl-L-methionine-dependent methyltransferases"/>
    <property type="match status" value="1"/>
</dbReference>